<dbReference type="OrthoDB" id="77906at2759"/>
<dbReference type="OMA" id="AYYNDCT"/>
<feature type="region of interest" description="Disordered" evidence="1">
    <location>
        <begin position="263"/>
        <end position="282"/>
    </location>
</feature>
<feature type="region of interest" description="Disordered" evidence="1">
    <location>
        <begin position="300"/>
        <end position="377"/>
    </location>
</feature>
<dbReference type="AlphaFoldDB" id="A0A067C4V9"/>
<protein>
    <submittedName>
        <fullName evidence="2">Uncharacterized protein</fullName>
    </submittedName>
</protein>
<proteinExistence type="predicted"/>
<dbReference type="GeneID" id="24141747"/>
<dbReference type="Proteomes" id="UP000030745">
    <property type="component" value="Unassembled WGS sequence"/>
</dbReference>
<keyword evidence="3" id="KW-1185">Reference proteome</keyword>
<dbReference type="PANTHER" id="PTHR35711">
    <property type="entry name" value="EXPRESSED PROTEIN"/>
    <property type="match status" value="1"/>
</dbReference>
<evidence type="ECO:0000256" key="1">
    <source>
        <dbReference type="SAM" id="MobiDB-lite"/>
    </source>
</evidence>
<dbReference type="KEGG" id="spar:SPRG_20676"/>
<dbReference type="STRING" id="695850.A0A067C4V9"/>
<dbReference type="EMBL" id="KK583231">
    <property type="protein sequence ID" value="KDO25558.1"/>
    <property type="molecule type" value="Genomic_DNA"/>
</dbReference>
<evidence type="ECO:0000313" key="3">
    <source>
        <dbReference type="Proteomes" id="UP000030745"/>
    </source>
</evidence>
<sequence>MQSKLDNVVALLRSVAATDGLLIHGVDLRLCIDGVPDAAASDVGAILAVYPTGVLPTDKFKFRSDMYYEAYEKEDMRRAVNAALKPSGPFHVVLSHIAIERADVTPPTTPLARAEGSFATLLVVHSSSVAGGGDVAATLDTVTTTSTLEATSYFAYYNDCTVAKTPITRGTRVMLVFDLVYNDPTQLHRSRPMSLAAQYAELQALMTPTRQAHSLYAVPLCDHYDDDDGLDFDELPVRDMQLIERLLAADCVDVALVFAKEPEPAPGRHRTDSNNNNNSDFSAHDRDAILNLLEGHGLHGAGLFGDEHDDDEDDESDGEDEDDDDDDSEDGNDDDDDDAIADDDMSNDDDIDDPNDDGDEDEDDEDGDSEDDDEDPLAAMYDDARPQHIIEYVFPPSSPTLPKVFHDMLLHKPVLRRLKRTAPLGVFISPSAPTPLIVFWPVHHRLRLLGFRAALAQLGALVSGTSKDLYGYASVLAFANAVVDMVGRAADVGLLHDNRNMPDVVALGRLLLRFGNVQLLQNVVGHAMDLVDFTFAGDALRALIVDMIQSVGWEPLYLSLQMLLSKPSAELKDLVSGAALITSLLPIAQPFMYECIQGCYFTLLAQLVQLQEDDCLGDDEVDLLVDLLRIETHVASDLVTSDGAGAFLGDRLPVGILQTIASFAKPVELSTLVTTILPTTFDPIDAIAAAVVRLQDELPAAALQPYLTLVETTVASTLGRKKSTNEHDPSAWAYCLALLVDTASFPSALQQFVDVAAPSIVLSTLQSFLTHSSVPPSTATAMADNIVRAVATVCELPFDATPYDPEALHDAIVDAWNALDKLGHGSSHGPAIVDAVLAFWATVPHEKRMTVAMDVVAKWFLKATSRDVMRPVVVAVVPVLDGFVATLPRPRPPSWALTSFNLPCACAQCSSVLAFARDPSQGIFQIPDGHTCLHFHGLIERRDPFQDIEVRYPMNGGLALYKDKAQAVRDYKEAHDVLQAMHAMLPPTTNRPAKRQRRNQ</sequence>
<dbReference type="RefSeq" id="XP_012203779.1">
    <property type="nucleotide sequence ID" value="XM_012348389.1"/>
</dbReference>
<feature type="compositionally biased region" description="Acidic residues" evidence="1">
    <location>
        <begin position="307"/>
        <end position="376"/>
    </location>
</feature>
<accession>A0A067C4V9</accession>
<name>A0A067C4V9_SAPPC</name>
<organism evidence="2 3">
    <name type="scientific">Saprolegnia parasitica (strain CBS 223.65)</name>
    <dbReference type="NCBI Taxonomy" id="695850"/>
    <lineage>
        <taxon>Eukaryota</taxon>
        <taxon>Sar</taxon>
        <taxon>Stramenopiles</taxon>
        <taxon>Oomycota</taxon>
        <taxon>Saprolegniomycetes</taxon>
        <taxon>Saprolegniales</taxon>
        <taxon>Saprolegniaceae</taxon>
        <taxon>Saprolegnia</taxon>
    </lineage>
</organism>
<reference evidence="2 3" key="1">
    <citation type="journal article" date="2013" name="PLoS Genet.">
        <title>Distinctive expansion of potential virulence genes in the genome of the oomycete fish pathogen Saprolegnia parasitica.</title>
        <authorList>
            <person name="Jiang R.H."/>
            <person name="de Bruijn I."/>
            <person name="Haas B.J."/>
            <person name="Belmonte R."/>
            <person name="Lobach L."/>
            <person name="Christie J."/>
            <person name="van den Ackerveken G."/>
            <person name="Bottin A."/>
            <person name="Bulone V."/>
            <person name="Diaz-Moreno S.M."/>
            <person name="Dumas B."/>
            <person name="Fan L."/>
            <person name="Gaulin E."/>
            <person name="Govers F."/>
            <person name="Grenville-Briggs L.J."/>
            <person name="Horner N.R."/>
            <person name="Levin J.Z."/>
            <person name="Mammella M."/>
            <person name="Meijer H.J."/>
            <person name="Morris P."/>
            <person name="Nusbaum C."/>
            <person name="Oome S."/>
            <person name="Phillips A.J."/>
            <person name="van Rooyen D."/>
            <person name="Rzeszutek E."/>
            <person name="Saraiva M."/>
            <person name="Secombes C.J."/>
            <person name="Seidl M.F."/>
            <person name="Snel B."/>
            <person name="Stassen J.H."/>
            <person name="Sykes S."/>
            <person name="Tripathy S."/>
            <person name="van den Berg H."/>
            <person name="Vega-Arreguin J.C."/>
            <person name="Wawra S."/>
            <person name="Young S.K."/>
            <person name="Zeng Q."/>
            <person name="Dieguez-Uribeondo J."/>
            <person name="Russ C."/>
            <person name="Tyler B.M."/>
            <person name="van West P."/>
        </authorList>
    </citation>
    <scope>NUCLEOTIDE SEQUENCE [LARGE SCALE GENOMIC DNA]</scope>
    <source>
        <strain evidence="2 3">CBS 223.65</strain>
    </source>
</reference>
<dbReference type="VEuPathDB" id="FungiDB:SPRG_20676"/>
<dbReference type="PANTHER" id="PTHR35711:SF1">
    <property type="entry name" value="ECTODERMAL, ISOFORM F"/>
    <property type="match status" value="1"/>
</dbReference>
<gene>
    <name evidence="2" type="ORF">SPRG_20676</name>
</gene>
<evidence type="ECO:0000313" key="2">
    <source>
        <dbReference type="EMBL" id="KDO25558.1"/>
    </source>
</evidence>